<keyword evidence="2" id="KW-1185">Reference proteome</keyword>
<dbReference type="Proteomes" id="UP001347796">
    <property type="component" value="Unassembled WGS sequence"/>
</dbReference>
<evidence type="ECO:0008006" key="3">
    <source>
        <dbReference type="Google" id="ProtNLM"/>
    </source>
</evidence>
<sequence length="341" mass="39177">MIDELHWWIHEAYSFNGNHIQPPPVDDILTTDASEMGWGAHLRNFQTNSVWLPCEQANHIIFLELLAVFKALKNLCSKFRDIHICIQSDNSVAIAYINNMGGAIDSLHELSKCIWLWCYKKSIYLSAKHIQGKFNLEADFLSRNFSNSTEWMLHENTFNKICNYFGTPDIDLFASSLNYQIESYVSWYPDPYCLACDAFTISWNNYYPYIFAPFSLIPRILNKLVLDKIAMAIMVVPAWSTQVWYPLLLSLLVDYPLLLPKRRDLLRLVHSGALHPLKGNSLRLTVCLVSGQTFRVEAFQKSLQNSSLIHGDQKQTSNINWLGIDGIFGVCKGKSIPYFHL</sequence>
<dbReference type="InterPro" id="IPR052055">
    <property type="entry name" value="Hepadnavirus_pol/RT"/>
</dbReference>
<proteinExistence type="predicted"/>
<dbReference type="SUPFAM" id="SSF53098">
    <property type="entry name" value="Ribonuclease H-like"/>
    <property type="match status" value="1"/>
</dbReference>
<accession>A0AAN8P9C2</accession>
<gene>
    <name evidence="1" type="ORF">SNE40_018919</name>
</gene>
<protein>
    <recommendedName>
        <fullName evidence="3">RNase H type-1 domain-containing protein</fullName>
    </recommendedName>
</protein>
<dbReference type="EMBL" id="JAZGQO010000014">
    <property type="protein sequence ID" value="KAK6170548.1"/>
    <property type="molecule type" value="Genomic_DNA"/>
</dbReference>
<reference evidence="1 2" key="1">
    <citation type="submission" date="2024-01" db="EMBL/GenBank/DDBJ databases">
        <title>The genome of the rayed Mediterranean limpet Patella caerulea (Linnaeus, 1758).</title>
        <authorList>
            <person name="Anh-Thu Weber A."/>
            <person name="Halstead-Nussloch G."/>
        </authorList>
    </citation>
    <scope>NUCLEOTIDE SEQUENCE [LARGE SCALE GENOMIC DNA]</scope>
    <source>
        <strain evidence="1">AATW-2023a</strain>
        <tissue evidence="1">Whole specimen</tissue>
    </source>
</reference>
<evidence type="ECO:0000313" key="1">
    <source>
        <dbReference type="EMBL" id="KAK6170548.1"/>
    </source>
</evidence>
<comment type="caution">
    <text evidence="1">The sequence shown here is derived from an EMBL/GenBank/DDBJ whole genome shotgun (WGS) entry which is preliminary data.</text>
</comment>
<evidence type="ECO:0000313" key="2">
    <source>
        <dbReference type="Proteomes" id="UP001347796"/>
    </source>
</evidence>
<name>A0AAN8P9C2_PATCE</name>
<dbReference type="PANTHER" id="PTHR33050">
    <property type="entry name" value="REVERSE TRANSCRIPTASE DOMAIN-CONTAINING PROTEIN"/>
    <property type="match status" value="1"/>
</dbReference>
<organism evidence="1 2">
    <name type="scientific">Patella caerulea</name>
    <name type="common">Rayed Mediterranean limpet</name>
    <dbReference type="NCBI Taxonomy" id="87958"/>
    <lineage>
        <taxon>Eukaryota</taxon>
        <taxon>Metazoa</taxon>
        <taxon>Spiralia</taxon>
        <taxon>Lophotrochozoa</taxon>
        <taxon>Mollusca</taxon>
        <taxon>Gastropoda</taxon>
        <taxon>Patellogastropoda</taxon>
        <taxon>Patelloidea</taxon>
        <taxon>Patellidae</taxon>
        <taxon>Patella</taxon>
    </lineage>
</organism>
<dbReference type="PANTHER" id="PTHR33050:SF7">
    <property type="entry name" value="RIBONUCLEASE H"/>
    <property type="match status" value="1"/>
</dbReference>
<dbReference type="AlphaFoldDB" id="A0AAN8P9C2"/>
<dbReference type="CDD" id="cd09275">
    <property type="entry name" value="RNase_HI_RT_DIRS1"/>
    <property type="match status" value="1"/>
</dbReference>
<dbReference type="InterPro" id="IPR012337">
    <property type="entry name" value="RNaseH-like_sf"/>
</dbReference>